<comment type="caution">
    <text evidence="1">The sequence shown here is derived from an EMBL/GenBank/DDBJ whole genome shotgun (WGS) entry which is preliminary data.</text>
</comment>
<evidence type="ECO:0000313" key="2">
    <source>
        <dbReference type="Proteomes" id="UP000688137"/>
    </source>
</evidence>
<accession>A0A8S1L548</accession>
<keyword evidence="2" id="KW-1185">Reference proteome</keyword>
<dbReference type="Proteomes" id="UP000688137">
    <property type="component" value="Unassembled WGS sequence"/>
</dbReference>
<organism evidence="1 2">
    <name type="scientific">Paramecium primaurelia</name>
    <dbReference type="NCBI Taxonomy" id="5886"/>
    <lineage>
        <taxon>Eukaryota</taxon>
        <taxon>Sar</taxon>
        <taxon>Alveolata</taxon>
        <taxon>Ciliophora</taxon>
        <taxon>Intramacronucleata</taxon>
        <taxon>Oligohymenophorea</taxon>
        <taxon>Peniculida</taxon>
        <taxon>Parameciidae</taxon>
        <taxon>Paramecium</taxon>
    </lineage>
</organism>
<name>A0A8S1L548_PARPR</name>
<proteinExistence type="predicted"/>
<gene>
    <name evidence="1" type="ORF">PPRIM_AZ9-3.1.T0310257</name>
</gene>
<dbReference type="AlphaFoldDB" id="A0A8S1L548"/>
<reference evidence="1" key="1">
    <citation type="submission" date="2021-01" db="EMBL/GenBank/DDBJ databases">
        <authorList>
            <consortium name="Genoscope - CEA"/>
            <person name="William W."/>
        </authorList>
    </citation>
    <scope>NUCLEOTIDE SEQUENCE</scope>
</reference>
<dbReference type="EMBL" id="CAJJDM010000030">
    <property type="protein sequence ID" value="CAD8061335.1"/>
    <property type="molecule type" value="Genomic_DNA"/>
</dbReference>
<protein>
    <submittedName>
        <fullName evidence="1">Uncharacterized protein</fullName>
    </submittedName>
</protein>
<sequence>MNLFKEVKNLLDTEKDKMAQDTYDELLDLQRENYGFYEVNEEFFTNTYMKLDKQLKKIKDTIAKNTKNIENFKKAYDFGSMLSVKEKFKLLSIDKFYKGQGKLPKWFDEYKMDQLERAREYLNNFALRSYRNRINETVMARRKCLEKKVLNLIDEILSSYNKVNKLNPPILKIQELQILLEEMQEYDRIISELVIVIMHQVDEACEKIVRNFLEFQSKCDALYK</sequence>
<evidence type="ECO:0000313" key="1">
    <source>
        <dbReference type="EMBL" id="CAD8061335.1"/>
    </source>
</evidence>